<comment type="similarity">
    <text evidence="1">Belongs to the four-carbon acid sugar kinase family.</text>
</comment>
<evidence type="ECO:0000256" key="5">
    <source>
        <dbReference type="ARBA" id="ARBA00022840"/>
    </source>
</evidence>
<dbReference type="InterPro" id="IPR042213">
    <property type="entry name" value="NBD_C_sf"/>
</dbReference>
<evidence type="ECO:0000313" key="9">
    <source>
        <dbReference type="EMBL" id="TZE81069.1"/>
    </source>
</evidence>
<keyword evidence="3" id="KW-0547">Nucleotide-binding</keyword>
<dbReference type="GO" id="GO:0016301">
    <property type="term" value="F:kinase activity"/>
    <property type="evidence" value="ECO:0007669"/>
    <property type="project" value="UniProtKB-KW"/>
</dbReference>
<evidence type="ECO:0000256" key="4">
    <source>
        <dbReference type="ARBA" id="ARBA00022777"/>
    </source>
</evidence>
<proteinExistence type="inferred from homology"/>
<keyword evidence="10" id="KW-1185">Reference proteome</keyword>
<evidence type="ECO:0000256" key="2">
    <source>
        <dbReference type="ARBA" id="ARBA00022679"/>
    </source>
</evidence>
<dbReference type="InterPro" id="IPR010737">
    <property type="entry name" value="4-carb_acid_sugar_kinase_N"/>
</dbReference>
<feature type="domain" description="Four-carbon acid sugar kinase nucleotide binding" evidence="8">
    <location>
        <begin position="236"/>
        <end position="403"/>
    </location>
</feature>
<dbReference type="SUPFAM" id="SSF142764">
    <property type="entry name" value="YgbK-like"/>
    <property type="match status" value="1"/>
</dbReference>
<keyword evidence="5" id="KW-0067">ATP-binding</keyword>
<organism evidence="9 10">
    <name type="scientific">Calorimonas adulescens</name>
    <dbReference type="NCBI Taxonomy" id="2606906"/>
    <lineage>
        <taxon>Bacteria</taxon>
        <taxon>Bacillati</taxon>
        <taxon>Bacillota</taxon>
        <taxon>Clostridia</taxon>
        <taxon>Thermoanaerobacterales</taxon>
        <taxon>Thermoanaerobacteraceae</taxon>
        <taxon>Calorimonas</taxon>
    </lineage>
</organism>
<keyword evidence="6" id="KW-0119">Carbohydrate metabolism</keyword>
<feature type="domain" description="Four-carbon acid sugar kinase N-terminal" evidence="7">
    <location>
        <begin position="5"/>
        <end position="224"/>
    </location>
</feature>
<comment type="caution">
    <text evidence="9">The sequence shown here is derived from an EMBL/GenBank/DDBJ whole genome shotgun (WGS) entry which is preliminary data.</text>
</comment>
<gene>
    <name evidence="9" type="ORF">FWJ32_10635</name>
</gene>
<evidence type="ECO:0000256" key="6">
    <source>
        <dbReference type="ARBA" id="ARBA00023277"/>
    </source>
</evidence>
<dbReference type="GO" id="GO:0005524">
    <property type="term" value="F:ATP binding"/>
    <property type="evidence" value="ECO:0007669"/>
    <property type="project" value="UniProtKB-KW"/>
</dbReference>
<keyword evidence="4 9" id="KW-0418">Kinase</keyword>
<accession>A0A5D8QAA5</accession>
<protein>
    <submittedName>
        <fullName evidence="9">Four-carbon acid sugar kinase family protein</fullName>
    </submittedName>
</protein>
<evidence type="ECO:0000259" key="7">
    <source>
        <dbReference type="Pfam" id="PF07005"/>
    </source>
</evidence>
<evidence type="ECO:0000256" key="3">
    <source>
        <dbReference type="ARBA" id="ARBA00022741"/>
    </source>
</evidence>
<evidence type="ECO:0000256" key="1">
    <source>
        <dbReference type="ARBA" id="ARBA00005715"/>
    </source>
</evidence>
<dbReference type="Gene3D" id="3.40.980.20">
    <property type="entry name" value="Four-carbon acid sugar kinase, nucleotide binding domain"/>
    <property type="match status" value="1"/>
</dbReference>
<dbReference type="AlphaFoldDB" id="A0A5D8QAA5"/>
<reference evidence="9 10" key="1">
    <citation type="submission" date="2019-08" db="EMBL/GenBank/DDBJ databases">
        <title>Calorimonas adulescens gen. nov., sp. nov., an anaerobic thermophilic bacterium from Sakhalin hot spring.</title>
        <authorList>
            <person name="Khomyakova M.A."/>
            <person name="Merkel A.Y."/>
            <person name="Novikov A."/>
            <person name="Bonch-Osmolovskaya E.A."/>
            <person name="Slobodkin A.I."/>
        </authorList>
    </citation>
    <scope>NUCLEOTIDE SEQUENCE [LARGE SCALE GENOMIC DNA]</scope>
    <source>
        <strain evidence="9 10">A05MB</strain>
    </source>
</reference>
<dbReference type="Gene3D" id="3.40.50.10840">
    <property type="entry name" value="Putative sugar-binding, N-terminal domain"/>
    <property type="match status" value="1"/>
</dbReference>
<sequence length="416" mass="45383">MQKAVIIADDFTGANDTGVQLRKCGFDTGVFIDPTRIENPNRWDAIVIDTESRSVPKEEAYNILSDVSETIKKNFKPSIVYKKIDSTLRGNISAEIRAICEHMDIDIVVFSPAYPQIGRTTVGGVHLLNGVPINETELANDPKNPVKTAVLKDVLTADFDIPCDVVTLNDLRHNLREKLEKIRPPYAAIFDVETPEDLSMITQVAALLDKKILWVGSAGLANALFENCKKPQKPVLSVVGSVNSVSIEQYNYVVKNNKASGIVMNAVNLLDNEKIEINRIINEADRLLGMGMDVIISTTSARADYEDIVKWAKNKNMNMSNVSKKIADSLGTVVNNLMDKHRLSGLFITGGDIAISAIKAMRADGSVVVDELETGIPVLKILGGPYDGTNLITKAGGFGKADSISHAIKYLKDVGM</sequence>
<dbReference type="RefSeq" id="WP_149545936.1">
    <property type="nucleotide sequence ID" value="NZ_VTPS01000018.1"/>
</dbReference>
<keyword evidence="2" id="KW-0808">Transferase</keyword>
<dbReference type="InterPro" id="IPR037051">
    <property type="entry name" value="4-carb_acid_sugar_kinase_N_sf"/>
</dbReference>
<dbReference type="InterPro" id="IPR031475">
    <property type="entry name" value="NBD_C"/>
</dbReference>
<evidence type="ECO:0000259" key="8">
    <source>
        <dbReference type="Pfam" id="PF17042"/>
    </source>
</evidence>
<dbReference type="Pfam" id="PF17042">
    <property type="entry name" value="NBD_C"/>
    <property type="match status" value="1"/>
</dbReference>
<dbReference type="Proteomes" id="UP000322976">
    <property type="component" value="Unassembled WGS sequence"/>
</dbReference>
<dbReference type="Pfam" id="PF07005">
    <property type="entry name" value="SBD_N"/>
    <property type="match status" value="1"/>
</dbReference>
<name>A0A5D8QAA5_9THEO</name>
<dbReference type="EMBL" id="VTPS01000018">
    <property type="protein sequence ID" value="TZE81069.1"/>
    <property type="molecule type" value="Genomic_DNA"/>
</dbReference>
<evidence type="ECO:0000313" key="10">
    <source>
        <dbReference type="Proteomes" id="UP000322976"/>
    </source>
</evidence>